<protein>
    <recommendedName>
        <fullName evidence="6">Phosphoglycerate mutase</fullName>
    </recommendedName>
</protein>
<dbReference type="AlphaFoldDB" id="A0A4Q2DKS4"/>
<evidence type="ECO:0000256" key="2">
    <source>
        <dbReference type="PIRSR" id="PIRSR613078-1"/>
    </source>
</evidence>
<dbReference type="GO" id="GO:0005829">
    <property type="term" value="C:cytosol"/>
    <property type="evidence" value="ECO:0007669"/>
    <property type="project" value="TreeGrafter"/>
</dbReference>
<dbReference type="SMART" id="SM00855">
    <property type="entry name" value="PGAM"/>
    <property type="match status" value="1"/>
</dbReference>
<proteinExistence type="predicted"/>
<dbReference type="OrthoDB" id="354304at2759"/>
<dbReference type="InterPro" id="IPR029033">
    <property type="entry name" value="His_PPase_superfam"/>
</dbReference>
<feature type="active site" description="Proton donor/acceptor" evidence="2">
    <location>
        <position position="86"/>
    </location>
</feature>
<dbReference type="STRING" id="2316362.A0A4Q2DKS4"/>
<dbReference type="SUPFAM" id="SSF53254">
    <property type="entry name" value="Phosphoglycerate mutase-like"/>
    <property type="match status" value="1"/>
</dbReference>
<dbReference type="InterPro" id="IPR013078">
    <property type="entry name" value="His_Pase_superF_clade-1"/>
</dbReference>
<dbReference type="GO" id="GO:0043456">
    <property type="term" value="P:regulation of pentose-phosphate shunt"/>
    <property type="evidence" value="ECO:0007669"/>
    <property type="project" value="TreeGrafter"/>
</dbReference>
<name>A0A4Q2DKS4_9AGAR</name>
<keyword evidence="5" id="KW-1185">Reference proteome</keyword>
<dbReference type="CDD" id="cd07067">
    <property type="entry name" value="HP_PGM_like"/>
    <property type="match status" value="1"/>
</dbReference>
<accession>A0A4Q2DKS4</accession>
<dbReference type="PROSITE" id="PS00175">
    <property type="entry name" value="PG_MUTASE"/>
    <property type="match status" value="1"/>
</dbReference>
<dbReference type="GO" id="GO:0004331">
    <property type="term" value="F:fructose-2,6-bisphosphate 2-phosphatase activity"/>
    <property type="evidence" value="ECO:0007669"/>
    <property type="project" value="TreeGrafter"/>
</dbReference>
<feature type="binding site" evidence="3">
    <location>
        <begin position="11"/>
        <end position="18"/>
    </location>
    <ligand>
        <name>substrate</name>
    </ligand>
</feature>
<dbReference type="PANTHER" id="PTHR46517">
    <property type="entry name" value="FRUCTOSE-2,6-BISPHOSPHATASE TIGAR"/>
    <property type="match status" value="1"/>
</dbReference>
<dbReference type="Proteomes" id="UP000290288">
    <property type="component" value="Unassembled WGS sequence"/>
</dbReference>
<evidence type="ECO:0000313" key="5">
    <source>
        <dbReference type="Proteomes" id="UP000290288"/>
    </source>
</evidence>
<organism evidence="4 5">
    <name type="scientific">Candolleomyces aberdarensis</name>
    <dbReference type="NCBI Taxonomy" id="2316362"/>
    <lineage>
        <taxon>Eukaryota</taxon>
        <taxon>Fungi</taxon>
        <taxon>Dikarya</taxon>
        <taxon>Basidiomycota</taxon>
        <taxon>Agaricomycotina</taxon>
        <taxon>Agaricomycetes</taxon>
        <taxon>Agaricomycetidae</taxon>
        <taxon>Agaricales</taxon>
        <taxon>Agaricineae</taxon>
        <taxon>Psathyrellaceae</taxon>
        <taxon>Candolleomyces</taxon>
    </lineage>
</organism>
<sequence length="233" mass="25676">MVTLLKVYIVRHGETAANKDGVIQGQLDTQLNEEGIRQAGLLAERLKDVPFRVAFTSDLQRAKKTAEIVLAHHPGVELQERKELRERFMGSLQGTKLPSQVRKAAMRNEDSIETGDQMRERAIAWWNEAIIPVAKQRLEEHGQGQTIEPLNVLAASHGGLISIFTNAAVLEGLAEAAPGVGFGRCWNTAVSIIEVDENLKGRIVKYGDISHLLQRQVNVVDANVDEVETDSAV</sequence>
<dbReference type="InterPro" id="IPR051695">
    <property type="entry name" value="Phosphoglycerate_Mutase"/>
</dbReference>
<dbReference type="InterPro" id="IPR001345">
    <property type="entry name" value="PG/BPGM_mutase_AS"/>
</dbReference>
<evidence type="ECO:0000313" key="4">
    <source>
        <dbReference type="EMBL" id="RXW20509.1"/>
    </source>
</evidence>
<reference evidence="4 5" key="1">
    <citation type="submission" date="2019-01" db="EMBL/GenBank/DDBJ databases">
        <title>Draft genome sequence of Psathyrella aberdarensis IHI B618.</title>
        <authorList>
            <person name="Buettner E."/>
            <person name="Kellner H."/>
        </authorList>
    </citation>
    <scope>NUCLEOTIDE SEQUENCE [LARGE SCALE GENOMIC DNA]</scope>
    <source>
        <strain evidence="4 5">IHI B618</strain>
    </source>
</reference>
<dbReference type="Gene3D" id="3.40.50.1240">
    <property type="entry name" value="Phosphoglycerate mutase-like"/>
    <property type="match status" value="1"/>
</dbReference>
<evidence type="ECO:0000256" key="1">
    <source>
        <dbReference type="ARBA" id="ARBA00022801"/>
    </source>
</evidence>
<dbReference type="PANTHER" id="PTHR46517:SF1">
    <property type="entry name" value="FRUCTOSE-2,6-BISPHOSPHATASE TIGAR"/>
    <property type="match status" value="1"/>
</dbReference>
<gene>
    <name evidence="4" type="ORF">EST38_g5324</name>
</gene>
<dbReference type="Pfam" id="PF00300">
    <property type="entry name" value="His_Phos_1"/>
    <property type="match status" value="1"/>
</dbReference>
<dbReference type="GO" id="GO:0045820">
    <property type="term" value="P:negative regulation of glycolytic process"/>
    <property type="evidence" value="ECO:0007669"/>
    <property type="project" value="TreeGrafter"/>
</dbReference>
<feature type="binding site" evidence="3">
    <location>
        <position position="61"/>
    </location>
    <ligand>
        <name>substrate</name>
    </ligand>
</feature>
<keyword evidence="1" id="KW-0378">Hydrolase</keyword>
<evidence type="ECO:0000256" key="3">
    <source>
        <dbReference type="PIRSR" id="PIRSR613078-2"/>
    </source>
</evidence>
<dbReference type="EMBL" id="SDEE01000145">
    <property type="protein sequence ID" value="RXW20509.1"/>
    <property type="molecule type" value="Genomic_DNA"/>
</dbReference>
<feature type="active site" description="Tele-phosphohistidine intermediate" evidence="2">
    <location>
        <position position="12"/>
    </location>
</feature>
<evidence type="ECO:0008006" key="6">
    <source>
        <dbReference type="Google" id="ProtNLM"/>
    </source>
</evidence>
<comment type="caution">
    <text evidence="4">The sequence shown here is derived from an EMBL/GenBank/DDBJ whole genome shotgun (WGS) entry which is preliminary data.</text>
</comment>